<dbReference type="Proteomes" id="UP001168821">
    <property type="component" value="Unassembled WGS sequence"/>
</dbReference>
<dbReference type="PROSITE" id="PS51873">
    <property type="entry name" value="TRIAD"/>
    <property type="match status" value="1"/>
</dbReference>
<dbReference type="InterPro" id="IPR044066">
    <property type="entry name" value="TRIAD_supradom"/>
</dbReference>
<keyword evidence="3" id="KW-0479">Metal-binding</keyword>
<evidence type="ECO:0000256" key="7">
    <source>
        <dbReference type="ARBA" id="ARBA00022833"/>
    </source>
</evidence>
<dbReference type="CDD" id="cd20353">
    <property type="entry name" value="Rcat_RBR_RNF216"/>
    <property type="match status" value="1"/>
</dbReference>
<dbReference type="GO" id="GO:0016740">
    <property type="term" value="F:transferase activity"/>
    <property type="evidence" value="ECO:0007669"/>
    <property type="project" value="UniProtKB-KW"/>
</dbReference>
<evidence type="ECO:0000256" key="6">
    <source>
        <dbReference type="ARBA" id="ARBA00022786"/>
    </source>
</evidence>
<dbReference type="CDD" id="cd20339">
    <property type="entry name" value="BRcat_RBR_RNF216"/>
    <property type="match status" value="1"/>
</dbReference>
<dbReference type="EMBL" id="JALNTZ010000002">
    <property type="protein sequence ID" value="KAJ3660388.1"/>
    <property type="molecule type" value="Genomic_DNA"/>
</dbReference>
<dbReference type="PANTHER" id="PTHR22770:SF47">
    <property type="entry name" value="E3 UBIQUITIN-PROTEIN LIGASE RNF216"/>
    <property type="match status" value="1"/>
</dbReference>
<dbReference type="InterPro" id="IPR051628">
    <property type="entry name" value="LUBAC_E3_Ligases"/>
</dbReference>
<dbReference type="InterPro" id="IPR047546">
    <property type="entry name" value="Rcat_RBR_RNF216"/>
</dbReference>
<keyword evidence="11" id="KW-1185">Reference proteome</keyword>
<evidence type="ECO:0000256" key="2">
    <source>
        <dbReference type="ARBA" id="ARBA00022679"/>
    </source>
</evidence>
<name>A0AA38IM30_9CUCU</name>
<feature type="domain" description="RING-type" evidence="9">
    <location>
        <begin position="769"/>
        <end position="978"/>
    </location>
</feature>
<dbReference type="PANTHER" id="PTHR22770">
    <property type="entry name" value="UBIQUITIN CONJUGATING ENZYME 7 INTERACTING PROTEIN-RELATED"/>
    <property type="match status" value="1"/>
</dbReference>
<proteinExistence type="predicted"/>
<evidence type="ECO:0000256" key="5">
    <source>
        <dbReference type="ARBA" id="ARBA00022771"/>
    </source>
</evidence>
<evidence type="ECO:0000256" key="1">
    <source>
        <dbReference type="ARBA" id="ARBA00004906"/>
    </source>
</evidence>
<comment type="pathway">
    <text evidence="1">Protein modification; protein ubiquitination.</text>
</comment>
<evidence type="ECO:0000256" key="4">
    <source>
        <dbReference type="ARBA" id="ARBA00022737"/>
    </source>
</evidence>
<evidence type="ECO:0000256" key="8">
    <source>
        <dbReference type="SAM" id="MobiDB-lite"/>
    </source>
</evidence>
<feature type="region of interest" description="Disordered" evidence="8">
    <location>
        <begin position="1115"/>
        <end position="1140"/>
    </location>
</feature>
<keyword evidence="4" id="KW-0677">Repeat</keyword>
<keyword evidence="7" id="KW-0862">Zinc</keyword>
<feature type="compositionally biased region" description="Low complexity" evidence="8">
    <location>
        <begin position="286"/>
        <end position="298"/>
    </location>
</feature>
<keyword evidence="5" id="KW-0863">Zinc-finger</keyword>
<dbReference type="Pfam" id="PF26200">
    <property type="entry name" value="Rcat_RNF216"/>
    <property type="match status" value="1"/>
</dbReference>
<feature type="region of interest" description="Disordered" evidence="8">
    <location>
        <begin position="271"/>
        <end position="298"/>
    </location>
</feature>
<sequence length="1140" mass="129524">MDSKPLLHHLRKVVPEINLSSNSVHAILHSDLSHEDKVHNILHQHFKSRRNIHRYHTYENLLNAEAKHIHYLYPSHELQDIYHKLKYFVDMPNRKEIVLRLLTMSKETINGPVKRTCGQYLDNANNNAPMIKVRKLEEPATVVSASCSIQENVVPFSYDNLNVPTPYVLNTVSHDVYFPGDKPATVTSSDVETAVTEEKNEPSSTVMGGYEVPDIMEHFALPIINLELPCTMADNSEGSELSETQLPYVSEETIESITVLRPEEILVTNSTDSTFRGSNDTVINQNSTDSTSKDSNSTVISLDHSDEASQIVLSDASSEVPRDSQDSAKTELYSLDDSAIPEKHHAVTMMGPTCIKINLLSNVGERGMQEVDAGQCRNIHEPYNNAPSTSRQNTAMNNDIANFDLVTYVREITHAREEVVRKQCKKLNLRTDMKPMPFLLNMVIDNILSNVVDSEDSDVEHLPDVIQEAEMQGIAGGAIDLHTEVPNDATNTEGVDAKFETMHEPFDKQLVQHLCLVFSDACPNYIKALCRGKVNNNEVLDNLITEILNTNGQYPKRPRPPPEPECLPENQLEILKEFLPDADPDYLSMMLDKFEGKPDLVKSFLNEAMEKRDYPTLKDYQRRQQLSAQQKQYTTEFNVENFVKLIPDPEAFFKDPSRKLKISNADSHYVLVFMRNKFNRIHLRTIQTVFSKNHCNVAKTIKDLEKAMTQSQYVMKSVRRSIEMPNSVENIPLLQELAYYTHKAEIDNYLKQQSQKEIAEREEAKAKGVLKTCNCCYDEEVVPKDIHRCENGCEFCKSCIVKSSEVLFGEGKLDFPCLMNCSSNFSLQTLQIVLSPKLFSKIAQKKALEEIKSAGIEELEMCPFCDFATIPAEGYNIFTCMNPECMKESCRMCKEPSHIPLRCDEIEKDEDVRARTFVENKMTEALLRKCWKCGVKFFKEEGCNKMTCSCGAQMCYVCGKPVDSYKHFNGNGGDRFDLCPLYSDTNVLNKENVLKGAQEAKAEIGNVNLKYDPTVDINKHYQERTKMYPHNHLLNRPPPPFLNNVFQRHIGGLRPVIDPEEPVILPIVEPLLHEEEPPLALNWQPPNRRGVNNLPPRARYPPMAARLNAAAPANPFRNQAPMNVPQPPLNRPQQIPFPYM</sequence>
<dbReference type="Gene3D" id="1.20.120.1750">
    <property type="match status" value="1"/>
</dbReference>
<gene>
    <name evidence="10" type="ORF">Zmor_004838</name>
</gene>
<dbReference type="SUPFAM" id="SSF57850">
    <property type="entry name" value="RING/U-box"/>
    <property type="match status" value="2"/>
</dbReference>
<evidence type="ECO:0000313" key="10">
    <source>
        <dbReference type="EMBL" id="KAJ3660388.1"/>
    </source>
</evidence>
<keyword evidence="6" id="KW-0833">Ubl conjugation pathway</keyword>
<dbReference type="InterPro" id="IPR047545">
    <property type="entry name" value="BRcat_RBR_RNF216"/>
</dbReference>
<keyword evidence="2" id="KW-0808">Transferase</keyword>
<dbReference type="GO" id="GO:0008270">
    <property type="term" value="F:zinc ion binding"/>
    <property type="evidence" value="ECO:0007669"/>
    <property type="project" value="UniProtKB-KW"/>
</dbReference>
<evidence type="ECO:0000256" key="3">
    <source>
        <dbReference type="ARBA" id="ARBA00022723"/>
    </source>
</evidence>
<dbReference type="AlphaFoldDB" id="A0AA38IM30"/>
<evidence type="ECO:0000259" key="9">
    <source>
        <dbReference type="PROSITE" id="PS51873"/>
    </source>
</evidence>
<feature type="compositionally biased region" description="Polar residues" evidence="8">
    <location>
        <begin position="271"/>
        <end position="285"/>
    </location>
</feature>
<protein>
    <recommendedName>
        <fullName evidence="9">RING-type domain-containing protein</fullName>
    </recommendedName>
</protein>
<comment type="caution">
    <text evidence="10">The sequence shown here is derived from an EMBL/GenBank/DDBJ whole genome shotgun (WGS) entry which is preliminary data.</text>
</comment>
<accession>A0AA38IM30</accession>
<evidence type="ECO:0000313" key="11">
    <source>
        <dbReference type="Proteomes" id="UP001168821"/>
    </source>
</evidence>
<organism evidence="10 11">
    <name type="scientific">Zophobas morio</name>
    <dbReference type="NCBI Taxonomy" id="2755281"/>
    <lineage>
        <taxon>Eukaryota</taxon>
        <taxon>Metazoa</taxon>
        <taxon>Ecdysozoa</taxon>
        <taxon>Arthropoda</taxon>
        <taxon>Hexapoda</taxon>
        <taxon>Insecta</taxon>
        <taxon>Pterygota</taxon>
        <taxon>Neoptera</taxon>
        <taxon>Endopterygota</taxon>
        <taxon>Coleoptera</taxon>
        <taxon>Polyphaga</taxon>
        <taxon>Cucujiformia</taxon>
        <taxon>Tenebrionidae</taxon>
        <taxon>Zophobas</taxon>
    </lineage>
</organism>
<reference evidence="10" key="1">
    <citation type="journal article" date="2023" name="G3 (Bethesda)">
        <title>Whole genome assemblies of Zophobas morio and Tenebrio molitor.</title>
        <authorList>
            <person name="Kaur S."/>
            <person name="Stinson S.A."/>
            <person name="diCenzo G.C."/>
        </authorList>
    </citation>
    <scope>NUCLEOTIDE SEQUENCE</scope>
    <source>
        <strain evidence="10">QUZm001</strain>
    </source>
</reference>